<accession>A0A6N8DMB9</accession>
<dbReference type="GO" id="GO:0016740">
    <property type="term" value="F:transferase activity"/>
    <property type="evidence" value="ECO:0007669"/>
    <property type="project" value="UniProtKB-KW"/>
</dbReference>
<dbReference type="PANTHER" id="PTHR43685">
    <property type="entry name" value="GLYCOSYLTRANSFERASE"/>
    <property type="match status" value="1"/>
</dbReference>
<dbReference type="InterPro" id="IPR029044">
    <property type="entry name" value="Nucleotide-diphossugar_trans"/>
</dbReference>
<dbReference type="PANTHER" id="PTHR43685:SF11">
    <property type="entry name" value="GLYCOSYLTRANSFERASE TAGX-RELATED"/>
    <property type="match status" value="1"/>
</dbReference>
<dbReference type="InterPro" id="IPR001173">
    <property type="entry name" value="Glyco_trans_2-like"/>
</dbReference>
<dbReference type="EMBL" id="WNKS01000009">
    <property type="protein sequence ID" value="MTV31619.1"/>
    <property type="molecule type" value="Genomic_DNA"/>
</dbReference>
<dbReference type="SUPFAM" id="SSF53448">
    <property type="entry name" value="Nucleotide-diphospho-sugar transferases"/>
    <property type="match status" value="1"/>
</dbReference>
<reference evidence="2 3" key="1">
    <citation type="submission" date="2019-11" db="EMBL/GenBank/DDBJ databases">
        <title>Whole-genome sequence of a Rhodoblastus acidophilus DSM 142.</title>
        <authorList>
            <person name="Kyndt J.A."/>
            <person name="Meyer T.E."/>
        </authorList>
    </citation>
    <scope>NUCLEOTIDE SEQUENCE [LARGE SCALE GENOMIC DNA]</scope>
    <source>
        <strain evidence="2 3">DSM 142</strain>
    </source>
</reference>
<name>A0A6N8DMB9_RHOAC</name>
<dbReference type="Pfam" id="PF00535">
    <property type="entry name" value="Glycos_transf_2"/>
    <property type="match status" value="1"/>
</dbReference>
<dbReference type="InterPro" id="IPR050834">
    <property type="entry name" value="Glycosyltransf_2"/>
</dbReference>
<evidence type="ECO:0000313" key="3">
    <source>
        <dbReference type="Proteomes" id="UP000439113"/>
    </source>
</evidence>
<dbReference type="RefSeq" id="WP_155446308.1">
    <property type="nucleotide sequence ID" value="NZ_JAOQNR010000008.1"/>
</dbReference>
<feature type="domain" description="Glycosyltransferase 2-like" evidence="1">
    <location>
        <begin position="7"/>
        <end position="139"/>
    </location>
</feature>
<keyword evidence="2" id="KW-0808">Transferase</keyword>
<dbReference type="CDD" id="cd00761">
    <property type="entry name" value="Glyco_tranf_GTA_type"/>
    <property type="match status" value="1"/>
</dbReference>
<comment type="caution">
    <text evidence="2">The sequence shown here is derived from an EMBL/GenBank/DDBJ whole genome shotgun (WGS) entry which is preliminary data.</text>
</comment>
<evidence type="ECO:0000313" key="2">
    <source>
        <dbReference type="EMBL" id="MTV31619.1"/>
    </source>
</evidence>
<gene>
    <name evidence="2" type="ORF">GJ654_11510</name>
</gene>
<protein>
    <submittedName>
        <fullName evidence="2">Glycosyltransferase</fullName>
    </submittedName>
</protein>
<dbReference type="OrthoDB" id="174925at2"/>
<proteinExistence type="predicted"/>
<organism evidence="2 3">
    <name type="scientific">Rhodoblastus acidophilus</name>
    <name type="common">Rhodopseudomonas acidophila</name>
    <dbReference type="NCBI Taxonomy" id="1074"/>
    <lineage>
        <taxon>Bacteria</taxon>
        <taxon>Pseudomonadati</taxon>
        <taxon>Pseudomonadota</taxon>
        <taxon>Alphaproteobacteria</taxon>
        <taxon>Hyphomicrobiales</taxon>
        <taxon>Rhodoblastaceae</taxon>
        <taxon>Rhodoblastus</taxon>
    </lineage>
</organism>
<evidence type="ECO:0000259" key="1">
    <source>
        <dbReference type="Pfam" id="PF00535"/>
    </source>
</evidence>
<dbReference type="Gene3D" id="3.90.550.10">
    <property type="entry name" value="Spore Coat Polysaccharide Biosynthesis Protein SpsA, Chain A"/>
    <property type="match status" value="1"/>
</dbReference>
<dbReference type="AlphaFoldDB" id="A0A6N8DMB9"/>
<dbReference type="Proteomes" id="UP000439113">
    <property type="component" value="Unassembled WGS sequence"/>
</dbReference>
<sequence>MKLPLVSVIVPSYNHETYILECLKSIHEQTHERLELIFIDDNSTDRTFDFAKALLGTAFSKRFENIVLRRNPKNSGAHISLNVGLDLAEGDYVAIINSDDRFRPRRIERLLNAVSESGSEFAFTAVDTFSESRSKAGSDASEATPAFPESLILLRVRQLLNIARDPTLGYSLLRQNVAISTGNFFFSRRLANDIGGFQPLKYCHDWDFILQALVRTQPVFVDEVLYDYRLHPTNSFRSLQHLAQVETEVVLRRFFRAILMGPAPNPKCPSPQRDMGNFEAFVAKAYYSKFWAKEGGNPLEGERVTASSAAKPTGTLSGFRILSEALKGAQQVV</sequence>